<feature type="repeat" description="TPR" evidence="3">
    <location>
        <begin position="40"/>
        <end position="73"/>
    </location>
</feature>
<dbReference type="Gene3D" id="1.25.40.10">
    <property type="entry name" value="Tetratricopeptide repeat domain"/>
    <property type="match status" value="3"/>
</dbReference>
<dbReference type="PANTHER" id="PTHR44943:SF8">
    <property type="entry name" value="TPR REPEAT-CONTAINING PROTEIN MJ0263"/>
    <property type="match status" value="1"/>
</dbReference>
<dbReference type="PROSITE" id="PS50293">
    <property type="entry name" value="TPR_REGION"/>
    <property type="match status" value="2"/>
</dbReference>
<dbReference type="Pfam" id="PF13424">
    <property type="entry name" value="TPR_12"/>
    <property type="match status" value="1"/>
</dbReference>
<accession>A0A2Z4ICR4</accession>
<dbReference type="InterPro" id="IPR019734">
    <property type="entry name" value="TPR_rpt"/>
</dbReference>
<dbReference type="PANTHER" id="PTHR44943">
    <property type="entry name" value="CELLULOSE SYNTHASE OPERON PROTEIN C"/>
    <property type="match status" value="1"/>
</dbReference>
<dbReference type="RefSeq" id="WP_112782076.1">
    <property type="nucleotide sequence ID" value="NZ_CP030041.1"/>
</dbReference>
<dbReference type="InterPro" id="IPR003107">
    <property type="entry name" value="HAT"/>
</dbReference>
<dbReference type="SUPFAM" id="SSF48452">
    <property type="entry name" value="TPR-like"/>
    <property type="match status" value="1"/>
</dbReference>
<name>A0A2Z4ICR4_9BACT</name>
<feature type="repeat" description="TPR" evidence="3">
    <location>
        <begin position="6"/>
        <end position="39"/>
    </location>
</feature>
<protein>
    <submittedName>
        <fullName evidence="4">Uncharacterized protein</fullName>
    </submittedName>
</protein>
<dbReference type="Pfam" id="PF13181">
    <property type="entry name" value="TPR_8"/>
    <property type="match status" value="1"/>
</dbReference>
<dbReference type="GO" id="GO:0006396">
    <property type="term" value="P:RNA processing"/>
    <property type="evidence" value="ECO:0007669"/>
    <property type="project" value="InterPro"/>
</dbReference>
<keyword evidence="5" id="KW-1185">Reference proteome</keyword>
<dbReference type="Pfam" id="PF13432">
    <property type="entry name" value="TPR_16"/>
    <property type="match status" value="2"/>
</dbReference>
<dbReference type="InterPro" id="IPR011990">
    <property type="entry name" value="TPR-like_helical_dom_sf"/>
</dbReference>
<evidence type="ECO:0000256" key="1">
    <source>
        <dbReference type="ARBA" id="ARBA00022737"/>
    </source>
</evidence>
<dbReference type="EMBL" id="CP030041">
    <property type="protein sequence ID" value="AWW28654.1"/>
    <property type="molecule type" value="Genomic_DNA"/>
</dbReference>
<evidence type="ECO:0000313" key="4">
    <source>
        <dbReference type="EMBL" id="AWW28654.1"/>
    </source>
</evidence>
<dbReference type="InterPro" id="IPR051685">
    <property type="entry name" value="Ycf3/AcsC/BcsC/TPR_MFPF"/>
</dbReference>
<dbReference type="SMART" id="SM00028">
    <property type="entry name" value="TPR"/>
    <property type="match status" value="7"/>
</dbReference>
<proteinExistence type="predicted"/>
<dbReference type="Proteomes" id="UP000248688">
    <property type="component" value="Chromosome"/>
</dbReference>
<keyword evidence="2 3" id="KW-0802">TPR repeat</keyword>
<dbReference type="KEGG" id="est:DN752_00025"/>
<dbReference type="OrthoDB" id="1465784at2"/>
<evidence type="ECO:0000256" key="2">
    <source>
        <dbReference type="ARBA" id="ARBA00022803"/>
    </source>
</evidence>
<dbReference type="SMART" id="SM00386">
    <property type="entry name" value="HAT"/>
    <property type="match status" value="3"/>
</dbReference>
<dbReference type="AlphaFoldDB" id="A0A2Z4ICR4"/>
<sequence>METKKAIELNNQGAKHFLNGKFDQAVSCYEEAYKLHPENTSLLNNMGLYYHQQKDFDKALSFFQKAIDLEAKASYMVNAGNALAMQGKLEEARKQYQNTVKKFPKALGAWISLARLATHQNRLGDARAYWNEVVQLAPKAENYLELAKLMILQKDLEPALELLYATSGKSELAEVWFQIGRCEFQLRNHGLAEKALMRALASSPDHTDFRYYLALNYLAKGDTQKGLEQLDILLKYNANNPDILTEKGVILSSLHRYDEALSLFERALEIKPGYTKATHYKKLIENQTS</sequence>
<keyword evidence="1" id="KW-0677">Repeat</keyword>
<gene>
    <name evidence="4" type="ORF">DN752_00025</name>
</gene>
<organism evidence="4 5">
    <name type="scientific">Echinicola strongylocentroti</name>
    <dbReference type="NCBI Taxonomy" id="1795355"/>
    <lineage>
        <taxon>Bacteria</taxon>
        <taxon>Pseudomonadati</taxon>
        <taxon>Bacteroidota</taxon>
        <taxon>Cytophagia</taxon>
        <taxon>Cytophagales</taxon>
        <taxon>Cyclobacteriaceae</taxon>
        <taxon>Echinicola</taxon>
    </lineage>
</organism>
<reference evidence="4 5" key="1">
    <citation type="submission" date="2018-06" db="EMBL/GenBank/DDBJ databases">
        <title>Echinicola strongylocentroti sp. nov., isolated from a sea urchin Strongylocentrotus intermedius.</title>
        <authorList>
            <person name="Bae S.S."/>
        </authorList>
    </citation>
    <scope>NUCLEOTIDE SEQUENCE [LARGE SCALE GENOMIC DNA]</scope>
    <source>
        <strain evidence="4 5">MEBiC08714</strain>
    </source>
</reference>
<feature type="repeat" description="TPR" evidence="3">
    <location>
        <begin position="173"/>
        <end position="206"/>
    </location>
</feature>
<feature type="repeat" description="TPR" evidence="3">
    <location>
        <begin position="241"/>
        <end position="274"/>
    </location>
</feature>
<evidence type="ECO:0000256" key="3">
    <source>
        <dbReference type="PROSITE-ProRule" id="PRU00339"/>
    </source>
</evidence>
<dbReference type="PROSITE" id="PS50005">
    <property type="entry name" value="TPR"/>
    <property type="match status" value="4"/>
</dbReference>
<evidence type="ECO:0000313" key="5">
    <source>
        <dbReference type="Proteomes" id="UP000248688"/>
    </source>
</evidence>